<evidence type="ECO:0000259" key="1">
    <source>
        <dbReference type="Pfam" id="PF13966"/>
    </source>
</evidence>
<feature type="domain" description="Reverse transcriptase zinc-binding" evidence="1">
    <location>
        <begin position="38"/>
        <end position="99"/>
    </location>
</feature>
<evidence type="ECO:0000313" key="2">
    <source>
        <dbReference type="EMBL" id="PWA40529.1"/>
    </source>
</evidence>
<keyword evidence="3" id="KW-1185">Reference proteome</keyword>
<proteinExistence type="predicted"/>
<name>A0A2U1KUV2_ARTAN</name>
<organism evidence="2 3">
    <name type="scientific">Artemisia annua</name>
    <name type="common">Sweet wormwood</name>
    <dbReference type="NCBI Taxonomy" id="35608"/>
    <lineage>
        <taxon>Eukaryota</taxon>
        <taxon>Viridiplantae</taxon>
        <taxon>Streptophyta</taxon>
        <taxon>Embryophyta</taxon>
        <taxon>Tracheophyta</taxon>
        <taxon>Spermatophyta</taxon>
        <taxon>Magnoliopsida</taxon>
        <taxon>eudicotyledons</taxon>
        <taxon>Gunneridae</taxon>
        <taxon>Pentapetalae</taxon>
        <taxon>asterids</taxon>
        <taxon>campanulids</taxon>
        <taxon>Asterales</taxon>
        <taxon>Asteraceae</taxon>
        <taxon>Asteroideae</taxon>
        <taxon>Anthemideae</taxon>
        <taxon>Artemisiinae</taxon>
        <taxon>Artemisia</taxon>
    </lineage>
</organism>
<reference evidence="2 3" key="1">
    <citation type="journal article" date="2018" name="Mol. Plant">
        <title>The genome of Artemisia annua provides insight into the evolution of Asteraceae family and artemisinin biosynthesis.</title>
        <authorList>
            <person name="Shen Q."/>
            <person name="Zhang L."/>
            <person name="Liao Z."/>
            <person name="Wang S."/>
            <person name="Yan T."/>
            <person name="Shi P."/>
            <person name="Liu M."/>
            <person name="Fu X."/>
            <person name="Pan Q."/>
            <person name="Wang Y."/>
            <person name="Lv Z."/>
            <person name="Lu X."/>
            <person name="Zhang F."/>
            <person name="Jiang W."/>
            <person name="Ma Y."/>
            <person name="Chen M."/>
            <person name="Hao X."/>
            <person name="Li L."/>
            <person name="Tang Y."/>
            <person name="Lv G."/>
            <person name="Zhou Y."/>
            <person name="Sun X."/>
            <person name="Brodelius P.E."/>
            <person name="Rose J.K.C."/>
            <person name="Tang K."/>
        </authorList>
    </citation>
    <scope>NUCLEOTIDE SEQUENCE [LARGE SCALE GENOMIC DNA]</scope>
    <source>
        <strain evidence="3">cv. Huhao1</strain>
        <tissue evidence="2">Leaf</tissue>
    </source>
</reference>
<dbReference type="InterPro" id="IPR026960">
    <property type="entry name" value="RVT-Znf"/>
</dbReference>
<dbReference type="AlphaFoldDB" id="A0A2U1KUV2"/>
<comment type="caution">
    <text evidence="2">The sequence shown here is derived from an EMBL/GenBank/DDBJ whole genome shotgun (WGS) entry which is preliminary data.</text>
</comment>
<dbReference type="Proteomes" id="UP000245207">
    <property type="component" value="Unassembled WGS sequence"/>
</dbReference>
<gene>
    <name evidence="2" type="ORF">CTI12_AA561980</name>
</gene>
<sequence>MRPTRWVKEVPIKINVFAWRVQIDKLPLRLNLSRRYTRWVKEIPIKINVFAWRVQMDKLPLRLNLSLVGIDIQSILCPICGVGVESMAHVVFSCSLARDVLVKESEECVRGYLLCDVVEDLKLSESTVI</sequence>
<dbReference type="OrthoDB" id="696485at2759"/>
<evidence type="ECO:0000313" key="3">
    <source>
        <dbReference type="Proteomes" id="UP000245207"/>
    </source>
</evidence>
<protein>
    <recommendedName>
        <fullName evidence="1">Reverse transcriptase zinc-binding domain-containing protein</fullName>
    </recommendedName>
</protein>
<dbReference type="Pfam" id="PF13966">
    <property type="entry name" value="zf-RVT"/>
    <property type="match status" value="1"/>
</dbReference>
<accession>A0A2U1KUV2</accession>
<dbReference type="EMBL" id="PKPP01013729">
    <property type="protein sequence ID" value="PWA40529.1"/>
    <property type="molecule type" value="Genomic_DNA"/>
</dbReference>